<feature type="compositionally biased region" description="Basic and acidic residues" evidence="1">
    <location>
        <begin position="114"/>
        <end position="124"/>
    </location>
</feature>
<feature type="transmembrane region" description="Helical" evidence="2">
    <location>
        <begin position="52"/>
        <end position="71"/>
    </location>
</feature>
<comment type="caution">
    <text evidence="3">The sequence shown here is derived from an EMBL/GenBank/DDBJ whole genome shotgun (WGS) entry which is preliminary data.</text>
</comment>
<evidence type="ECO:0000313" key="4">
    <source>
        <dbReference type="Proteomes" id="UP000252770"/>
    </source>
</evidence>
<protein>
    <submittedName>
        <fullName evidence="3">DUF3099 domain-containing protein</fullName>
    </submittedName>
</protein>
<dbReference type="RefSeq" id="WP_114125304.1">
    <property type="nucleotide sequence ID" value="NZ_QOUI01000002.1"/>
</dbReference>
<name>A0A367YZV2_9ACTN</name>
<dbReference type="AlphaFoldDB" id="A0A367YZV2"/>
<keyword evidence="2" id="KW-0472">Membrane</keyword>
<sequence>MAHRDDDTPVITQASRGRSVDASRRQRNYLIMMGIRVLCFVGLWPARSNPVLVVVLLLGAVLLPYLAVLLVNAKDQRSVESTPPPERTAPADAEPRPAVEQGPVTIEGEVVEDDPSRPALEPRRPGTPPPRPGGGP</sequence>
<organism evidence="3 4">
    <name type="scientific">Desertihabitans brevis</name>
    <dbReference type="NCBI Taxonomy" id="2268447"/>
    <lineage>
        <taxon>Bacteria</taxon>
        <taxon>Bacillati</taxon>
        <taxon>Actinomycetota</taxon>
        <taxon>Actinomycetes</taxon>
        <taxon>Propionibacteriales</taxon>
        <taxon>Propionibacteriaceae</taxon>
        <taxon>Desertihabitans</taxon>
    </lineage>
</organism>
<keyword evidence="2" id="KW-1133">Transmembrane helix</keyword>
<feature type="compositionally biased region" description="Pro residues" evidence="1">
    <location>
        <begin position="125"/>
        <end position="136"/>
    </location>
</feature>
<dbReference type="EMBL" id="QOUI01000002">
    <property type="protein sequence ID" value="RCK70532.1"/>
    <property type="molecule type" value="Genomic_DNA"/>
</dbReference>
<proteinExistence type="predicted"/>
<dbReference type="InterPro" id="IPR021449">
    <property type="entry name" value="DUF3099"/>
</dbReference>
<keyword evidence="4" id="KW-1185">Reference proteome</keyword>
<evidence type="ECO:0000256" key="1">
    <source>
        <dbReference type="SAM" id="MobiDB-lite"/>
    </source>
</evidence>
<gene>
    <name evidence="3" type="ORF">DT076_03580</name>
</gene>
<dbReference type="Pfam" id="PF11298">
    <property type="entry name" value="DUF3099"/>
    <property type="match status" value="1"/>
</dbReference>
<feature type="transmembrane region" description="Helical" evidence="2">
    <location>
        <begin position="28"/>
        <end position="46"/>
    </location>
</feature>
<evidence type="ECO:0000313" key="3">
    <source>
        <dbReference type="EMBL" id="RCK70532.1"/>
    </source>
</evidence>
<keyword evidence="2" id="KW-0812">Transmembrane</keyword>
<feature type="region of interest" description="Disordered" evidence="1">
    <location>
        <begin position="75"/>
        <end position="136"/>
    </location>
</feature>
<dbReference type="Proteomes" id="UP000252770">
    <property type="component" value="Unassembled WGS sequence"/>
</dbReference>
<evidence type="ECO:0000256" key="2">
    <source>
        <dbReference type="SAM" id="Phobius"/>
    </source>
</evidence>
<reference evidence="3 4" key="1">
    <citation type="submission" date="2018-07" db="EMBL/GenBank/DDBJ databases">
        <title>Desertimonas flava gen. nov. sp. nov.</title>
        <authorList>
            <person name="Liu S."/>
        </authorList>
    </citation>
    <scope>NUCLEOTIDE SEQUENCE [LARGE SCALE GENOMIC DNA]</scope>
    <source>
        <strain evidence="3 4">16Sb5-5</strain>
    </source>
</reference>
<accession>A0A367YZV2</accession>